<proteinExistence type="inferred from homology"/>
<gene>
    <name evidence="4" type="ORF">GCM10023333_37430</name>
</gene>
<organism evidence="4 5">
    <name type="scientific">Ferrimonas pelagia</name>
    <dbReference type="NCBI Taxonomy" id="1177826"/>
    <lineage>
        <taxon>Bacteria</taxon>
        <taxon>Pseudomonadati</taxon>
        <taxon>Pseudomonadota</taxon>
        <taxon>Gammaproteobacteria</taxon>
        <taxon>Alteromonadales</taxon>
        <taxon>Ferrimonadaceae</taxon>
        <taxon>Ferrimonas</taxon>
    </lineage>
</organism>
<dbReference type="RefSeq" id="WP_345337014.1">
    <property type="nucleotide sequence ID" value="NZ_BAABJZ010000102.1"/>
</dbReference>
<evidence type="ECO:0000313" key="5">
    <source>
        <dbReference type="Proteomes" id="UP001499988"/>
    </source>
</evidence>
<name>A0ABP9FDK4_9GAMM</name>
<protein>
    <submittedName>
        <fullName evidence="4">Fe(3+) ABC transporter substrate-binding protein</fullName>
    </submittedName>
</protein>
<dbReference type="Gene3D" id="3.40.190.10">
    <property type="entry name" value="Periplasmic binding protein-like II"/>
    <property type="match status" value="2"/>
</dbReference>
<evidence type="ECO:0000256" key="3">
    <source>
        <dbReference type="SAM" id="SignalP"/>
    </source>
</evidence>
<comment type="caution">
    <text evidence="4">The sequence shown here is derived from an EMBL/GenBank/DDBJ whole genome shotgun (WGS) entry which is preliminary data.</text>
</comment>
<keyword evidence="2 3" id="KW-0732">Signal</keyword>
<dbReference type="PIRSF" id="PIRSF002825">
    <property type="entry name" value="CfbpA"/>
    <property type="match status" value="1"/>
</dbReference>
<reference evidence="5" key="1">
    <citation type="journal article" date="2019" name="Int. J. Syst. Evol. Microbiol.">
        <title>The Global Catalogue of Microorganisms (GCM) 10K type strain sequencing project: providing services to taxonomists for standard genome sequencing and annotation.</title>
        <authorList>
            <consortium name="The Broad Institute Genomics Platform"/>
            <consortium name="The Broad Institute Genome Sequencing Center for Infectious Disease"/>
            <person name="Wu L."/>
            <person name="Ma J."/>
        </authorList>
    </citation>
    <scope>NUCLEOTIDE SEQUENCE [LARGE SCALE GENOMIC DNA]</scope>
    <source>
        <strain evidence="5">JCM 18401</strain>
    </source>
</reference>
<sequence>MLRSLFTALLLLASTASLAAPAPLTVYTSRQAHMIEPILSLYSEQTGVAIQAVYVPRIGLEAMLQAEQEKGTGQGDLVLLNNVSRLTALVDLGLTQPINSPVMFGIPAQYRDPEHHWFGLTLRTRAIYTRKTEFGGVGAVALRMEDLAKPEFQGKVCMRSGSSPFNTGMIAQMIAANGEAATRQWLIDLKANLVRQPQGTDKKQIIAVAEGVCDYAVANSYYFGYMDKDDTERELAKRVHINFANQQDRGAHMNLSGAVVLNSAPNPEGAQAFIEYLASDAAQALYPALNDEYPIRAALAASELVASWGRFKPDSVMIADWAGFEADAQRLVADTGFDD</sequence>
<comment type="similarity">
    <text evidence="1">Belongs to the bacterial solute-binding protein 1 family.</text>
</comment>
<dbReference type="InterPro" id="IPR026045">
    <property type="entry name" value="Ferric-bd"/>
</dbReference>
<dbReference type="PANTHER" id="PTHR30006">
    <property type="entry name" value="THIAMINE-BINDING PERIPLASMIC PROTEIN-RELATED"/>
    <property type="match status" value="1"/>
</dbReference>
<dbReference type="PANTHER" id="PTHR30006:SF15">
    <property type="entry name" value="IRON-UTILIZATION PERIPLASMIC PROTEIN"/>
    <property type="match status" value="1"/>
</dbReference>
<evidence type="ECO:0000313" key="4">
    <source>
        <dbReference type="EMBL" id="GAA4900102.1"/>
    </source>
</evidence>
<dbReference type="Pfam" id="PF13343">
    <property type="entry name" value="SBP_bac_6"/>
    <property type="match status" value="1"/>
</dbReference>
<accession>A0ABP9FDK4</accession>
<keyword evidence="5" id="KW-1185">Reference proteome</keyword>
<evidence type="ECO:0000256" key="1">
    <source>
        <dbReference type="ARBA" id="ARBA00008520"/>
    </source>
</evidence>
<evidence type="ECO:0000256" key="2">
    <source>
        <dbReference type="ARBA" id="ARBA00022729"/>
    </source>
</evidence>
<dbReference type="SUPFAM" id="SSF53850">
    <property type="entry name" value="Periplasmic binding protein-like II"/>
    <property type="match status" value="1"/>
</dbReference>
<dbReference type="Proteomes" id="UP001499988">
    <property type="component" value="Unassembled WGS sequence"/>
</dbReference>
<feature type="signal peptide" evidence="3">
    <location>
        <begin position="1"/>
        <end position="19"/>
    </location>
</feature>
<feature type="chain" id="PRO_5046807254" evidence="3">
    <location>
        <begin position="20"/>
        <end position="339"/>
    </location>
</feature>
<dbReference type="EMBL" id="BAABJZ010000102">
    <property type="protein sequence ID" value="GAA4900102.1"/>
    <property type="molecule type" value="Genomic_DNA"/>
</dbReference>